<protein>
    <submittedName>
        <fullName evidence="1">Uncharacterized protein</fullName>
    </submittedName>
</protein>
<evidence type="ECO:0000313" key="1">
    <source>
        <dbReference type="EMBL" id="MBB5123884.1"/>
    </source>
</evidence>
<dbReference type="GO" id="GO:0005956">
    <property type="term" value="C:protein kinase CK2 complex"/>
    <property type="evidence" value="ECO:0007669"/>
    <property type="project" value="InterPro"/>
</dbReference>
<dbReference type="GO" id="GO:0019887">
    <property type="term" value="F:protein kinase regulator activity"/>
    <property type="evidence" value="ECO:0007669"/>
    <property type="project" value="InterPro"/>
</dbReference>
<dbReference type="InterPro" id="IPR035991">
    <property type="entry name" value="Casein_kinase_II_beta-like"/>
</dbReference>
<dbReference type="EMBL" id="JACHJE010000002">
    <property type="protein sequence ID" value="MBB5123884.1"/>
    <property type="molecule type" value="Genomic_DNA"/>
</dbReference>
<dbReference type="Proteomes" id="UP000568022">
    <property type="component" value="Unassembled WGS sequence"/>
</dbReference>
<comment type="caution">
    <text evidence="1">The sequence shown here is derived from an EMBL/GenBank/DDBJ whole genome shotgun (WGS) entry which is preliminary data.</text>
</comment>
<name>A0A7W8BLZ0_9ACTN</name>
<dbReference type="SUPFAM" id="SSF57798">
    <property type="entry name" value="Casein kinase II beta subunit"/>
    <property type="match status" value="1"/>
</dbReference>
<sequence length="76" mass="8734">MSYGIDWDDDFDDRVTTYCPLCHGAYMPKWGTDGAYFGHVRDCAARILPTETLLRLYRSEADVRAEIDRRRSTGSP</sequence>
<keyword evidence="2" id="KW-1185">Reference proteome</keyword>
<dbReference type="AlphaFoldDB" id="A0A7W8BLZ0"/>
<organism evidence="1 2">
    <name type="scientific">Streptomyces griseoloalbus</name>
    <dbReference type="NCBI Taxonomy" id="67303"/>
    <lineage>
        <taxon>Bacteria</taxon>
        <taxon>Bacillati</taxon>
        <taxon>Actinomycetota</taxon>
        <taxon>Actinomycetes</taxon>
        <taxon>Kitasatosporales</taxon>
        <taxon>Streptomycetaceae</taxon>
        <taxon>Streptomyces</taxon>
    </lineage>
</organism>
<accession>A0A7W8BLZ0</accession>
<gene>
    <name evidence="1" type="ORF">FHS32_000612</name>
</gene>
<reference evidence="1 2" key="1">
    <citation type="submission" date="2020-08" db="EMBL/GenBank/DDBJ databases">
        <title>Genomic Encyclopedia of Type Strains, Phase III (KMG-III): the genomes of soil and plant-associated and newly described type strains.</title>
        <authorList>
            <person name="Whitman W."/>
        </authorList>
    </citation>
    <scope>NUCLEOTIDE SEQUENCE [LARGE SCALE GENOMIC DNA]</scope>
    <source>
        <strain evidence="1 2">CECT 3226</strain>
    </source>
</reference>
<proteinExistence type="predicted"/>
<evidence type="ECO:0000313" key="2">
    <source>
        <dbReference type="Proteomes" id="UP000568022"/>
    </source>
</evidence>